<evidence type="ECO:0000256" key="8">
    <source>
        <dbReference type="ARBA" id="ARBA00022882"/>
    </source>
</evidence>
<dbReference type="InterPro" id="IPR018490">
    <property type="entry name" value="cNMP-bd_dom_sf"/>
</dbReference>
<evidence type="ECO:0000256" key="12">
    <source>
        <dbReference type="ARBA" id="ARBA00023136"/>
    </source>
</evidence>
<evidence type="ECO:0000313" key="19">
    <source>
        <dbReference type="Proteomes" id="UP000284702"/>
    </source>
</evidence>
<dbReference type="InterPro" id="IPR000595">
    <property type="entry name" value="cNMP-bd_dom"/>
</dbReference>
<keyword evidence="5 14" id="KW-0547">Nucleotide-binding</keyword>
<keyword evidence="6" id="KW-0631">Potassium channel</keyword>
<accession>A0A3R7WK38</accession>
<dbReference type="Pfam" id="PF00027">
    <property type="entry name" value="cNMP_binding"/>
    <property type="match status" value="1"/>
</dbReference>
<name>A0A3R7WK38_APHAT</name>
<dbReference type="PANTHER" id="PTHR10217">
    <property type="entry name" value="VOLTAGE AND LIGAND GATED POTASSIUM CHANNEL"/>
    <property type="match status" value="1"/>
</dbReference>
<dbReference type="SUPFAM" id="SSF81324">
    <property type="entry name" value="Voltage-gated potassium channels"/>
    <property type="match status" value="1"/>
</dbReference>
<dbReference type="Pfam" id="PF00520">
    <property type="entry name" value="Ion_trans"/>
    <property type="match status" value="1"/>
</dbReference>
<sequence>MFQRQPPYSLQCAPMHRTRPDYQTSCVLPQLMALETVWESAVSFIRSTFDDLLSHSAPANTAAADHSVLLSKNLPSPAAPSSELVAFRHQVEATLHTLHQQYIAPLKSTTNLTLLSINQAKDDAYNGCLALVESILSFQPPSSKTVLKRRSGDATRRQSIPNEWLAADTPSSFVLPAATTTGSTSDRGARRLDETNPPPLVLSTKTIPAKASLTKIPPPTSPVSPSNKPHRHPPCGRKHVRAQLRRAFEHRAEYLERGIGGLVVWANERDIGSLIAYTLVSPKYVDQLQECCKAISVLHELQGKMTLRTPPTYREIKNPATHHFKCHFVLDTYSTSTSSSHPPTTTKDGDATTRHSDGSAAPGGTADDDAVTSVTVYFAPQFHCLRQVTEPGNTGFLNAIAKSAPWETSGGKSGAFFSLSHDQQFVLKGVAATEFNMFVEFAPAYFEYMATVAESKADSCLAKILGAYKIQLHGHAKPMFVFVMECSIFGFDLTQLYDLKGVRRNRTVDRPVVYKKVLPDENFVDRVPVHVRPQDLTRFLDALSADVTMLSANGVIDYSLLLAFDDASLSIRGALIDYVHQFDFIKRVESGAKKMYQSPTVLPPIPYKVRFLEAMNCNFNSRHDQPRVDTPNEVGPPTPGKVQRSQSDIITTTSSHETVANGIRPSQSPSWEKPTLYTLSSVPPVLDDTNGQLISSRAAKYQVEVPALATYIDTTLENGDDMSMEQEGGLIPKSSARHPLHDSNKIVPVRERLHRNSAGATDDANDMRMRKNKEFFQSKRVHKSTNGRPTKSNLYKRQAYLHPNSQFRAGWDLFMIVLLVYTSLLTPYEIAFVETVTVDGLFMVDRSVDLSFLMDMGFNFMTPFVDKENNQLIEDMGQIAQKYLTGWFILDFVSIIPFDVISMVRREHVNMRDSGGPEISAKKDLTSHLKIIRIIRLFRLIKLVRVLRASRIYSRWEAILGYAPVRSSVRPGDAFTLLLAKFLSCVLILAHWLACLWGLTPALEDVGPDEHSWMDAYHVDQSSALEKYVVSLYWSVMTIGTVGYGDVQPKTDFERCICIGCMLCGGGTYAYIIGAVCGLVASMDEAETEFNQQMDHLNVYMNKEKVPRDMKVKLREYFLHSRDLLQHKYFSHVIATLSPGLRGLISVYTNGEWANNIYFFNGGPYDEHVRFVTAITQQLKAELYPPNENIVDLGDPTDKMYIISKGIVARMGRVMGKGRFFGEDVILSHGIRKYTVRTLTYVDAYSLSRTDLESVLSHGMFPFKTKQIRVAASFLALKRLLQSLMLELRLLRRDTASKGFTSVHETTWMRRKLLGDPLATHNQVQFQLHLAMERLTTAVKHCDDSMEDAAQARLASSTDGSILLSAAHKRTDSIATSKQLLLQAIAMLQKLSDTRVPPLSA</sequence>
<evidence type="ECO:0000256" key="4">
    <source>
        <dbReference type="ARBA" id="ARBA00022692"/>
    </source>
</evidence>
<dbReference type="Gene3D" id="1.10.287.630">
    <property type="entry name" value="Helix hairpin bin"/>
    <property type="match status" value="1"/>
</dbReference>
<keyword evidence="4" id="KW-0812">Transmembrane</keyword>
<dbReference type="EMBL" id="MZMZ02002659">
    <property type="protein sequence ID" value="RQM24705.1"/>
    <property type="molecule type" value="Genomic_DNA"/>
</dbReference>
<keyword evidence="9" id="KW-0630">Potassium</keyword>
<dbReference type="InterPro" id="IPR003938">
    <property type="entry name" value="K_chnl_volt-dep_EAG/ELK/ERG"/>
</dbReference>
<evidence type="ECO:0000256" key="5">
    <source>
        <dbReference type="ARBA" id="ARBA00022741"/>
    </source>
</evidence>
<dbReference type="CDD" id="cd00038">
    <property type="entry name" value="CAP_ED"/>
    <property type="match status" value="1"/>
</dbReference>
<evidence type="ECO:0000256" key="14">
    <source>
        <dbReference type="PROSITE-ProRule" id="PRU00781"/>
    </source>
</evidence>
<dbReference type="PRINTS" id="PR01463">
    <property type="entry name" value="EAGCHANLFMLY"/>
</dbReference>
<dbReference type="InterPro" id="IPR014710">
    <property type="entry name" value="RmlC-like_jellyroll"/>
</dbReference>
<evidence type="ECO:0000256" key="2">
    <source>
        <dbReference type="ARBA" id="ARBA00022448"/>
    </source>
</evidence>
<dbReference type="InterPro" id="IPR027483">
    <property type="entry name" value="PInositol-4-P-4/5-kinase_C_sf"/>
</dbReference>
<evidence type="ECO:0000256" key="15">
    <source>
        <dbReference type="SAM" id="MobiDB-lite"/>
    </source>
</evidence>
<dbReference type="GO" id="GO:0005249">
    <property type="term" value="F:voltage-gated potassium channel activity"/>
    <property type="evidence" value="ECO:0007669"/>
    <property type="project" value="InterPro"/>
</dbReference>
<keyword evidence="11" id="KW-0406">Ion transport</keyword>
<evidence type="ECO:0000256" key="7">
    <source>
        <dbReference type="ARBA" id="ARBA00022840"/>
    </source>
</evidence>
<keyword evidence="2" id="KW-0813">Transport</keyword>
<keyword evidence="19" id="KW-1185">Reference proteome</keyword>
<dbReference type="InterPro" id="IPR044769">
    <property type="entry name" value="PIKfyve_PIPKc"/>
</dbReference>
<evidence type="ECO:0000259" key="16">
    <source>
        <dbReference type="PROSITE" id="PS50042"/>
    </source>
</evidence>
<dbReference type="InterPro" id="IPR050818">
    <property type="entry name" value="KCNH_animal-type"/>
</dbReference>
<keyword evidence="12" id="KW-0472">Membrane</keyword>
<feature type="region of interest" description="Disordered" evidence="15">
    <location>
        <begin position="175"/>
        <end position="237"/>
    </location>
</feature>
<dbReference type="PROSITE" id="PS50042">
    <property type="entry name" value="CNMP_BINDING_3"/>
    <property type="match status" value="1"/>
</dbReference>
<keyword evidence="13" id="KW-0407">Ion channel</keyword>
<reference evidence="18" key="1">
    <citation type="submission" date="2018-07" db="EMBL/GenBank/DDBJ databases">
        <title>Annotation of Aphanomyces astaci genome assembly.</title>
        <authorList>
            <person name="Studholme D.J."/>
        </authorList>
    </citation>
    <scope>NUCLEOTIDE SEQUENCE [LARGE SCALE GENOMIC DNA]</scope>
    <source>
        <strain evidence="18">Pc</strain>
    </source>
</reference>
<evidence type="ECO:0000256" key="13">
    <source>
        <dbReference type="ARBA" id="ARBA00023303"/>
    </source>
</evidence>
<evidence type="ECO:0008006" key="20">
    <source>
        <dbReference type="Google" id="ProtNLM"/>
    </source>
</evidence>
<dbReference type="Gene3D" id="1.10.287.70">
    <property type="match status" value="1"/>
</dbReference>
<dbReference type="GO" id="GO:0042391">
    <property type="term" value="P:regulation of membrane potential"/>
    <property type="evidence" value="ECO:0007669"/>
    <property type="project" value="TreeGrafter"/>
</dbReference>
<proteinExistence type="predicted"/>
<feature type="compositionally biased region" description="Basic residues" evidence="15">
    <location>
        <begin position="228"/>
        <end position="237"/>
    </location>
</feature>
<keyword evidence="7 14" id="KW-0067">ATP-binding</keyword>
<evidence type="ECO:0000256" key="10">
    <source>
        <dbReference type="ARBA" id="ARBA00022989"/>
    </source>
</evidence>
<dbReference type="GO" id="GO:0046488">
    <property type="term" value="P:phosphatidylinositol metabolic process"/>
    <property type="evidence" value="ECO:0007669"/>
    <property type="project" value="UniProtKB-UniRule"/>
</dbReference>
<dbReference type="CDD" id="cd17300">
    <property type="entry name" value="PIPKc_PIKfyve"/>
    <property type="match status" value="1"/>
</dbReference>
<keyword evidence="8" id="KW-0851">Voltage-gated channel</keyword>
<keyword evidence="14" id="KW-0418">Kinase</keyword>
<dbReference type="SMART" id="SM00330">
    <property type="entry name" value="PIPKc"/>
    <property type="match status" value="1"/>
</dbReference>
<keyword evidence="10" id="KW-1133">Transmembrane helix</keyword>
<dbReference type="SUPFAM" id="SSF56104">
    <property type="entry name" value="SAICAR synthase-like"/>
    <property type="match status" value="1"/>
</dbReference>
<dbReference type="Proteomes" id="UP000284702">
    <property type="component" value="Unassembled WGS sequence"/>
</dbReference>
<dbReference type="Gene3D" id="3.30.810.10">
    <property type="entry name" value="2-Layer Sandwich"/>
    <property type="match status" value="1"/>
</dbReference>
<dbReference type="PROSITE" id="PS51455">
    <property type="entry name" value="PIPK"/>
    <property type="match status" value="1"/>
</dbReference>
<dbReference type="Gene3D" id="3.30.800.10">
    <property type="entry name" value="Phosphatidylinositol Phosphate Kinase II Beta"/>
    <property type="match status" value="1"/>
</dbReference>
<dbReference type="PANTHER" id="PTHR10217:SF435">
    <property type="entry name" value="POTASSIUM VOLTAGE-GATED CHANNEL PROTEIN EAG"/>
    <property type="match status" value="1"/>
</dbReference>
<dbReference type="Gene3D" id="2.60.120.10">
    <property type="entry name" value="Jelly Rolls"/>
    <property type="match status" value="1"/>
</dbReference>
<dbReference type="GO" id="GO:0005524">
    <property type="term" value="F:ATP binding"/>
    <property type="evidence" value="ECO:0007669"/>
    <property type="project" value="UniProtKB-UniRule"/>
</dbReference>
<dbReference type="InterPro" id="IPR002498">
    <property type="entry name" value="PInositol-4-P-4/5-kinase_core"/>
</dbReference>
<dbReference type="InterPro" id="IPR027484">
    <property type="entry name" value="PInositol-4-P-5-kinase_N"/>
</dbReference>
<feature type="domain" description="PIPK" evidence="17">
    <location>
        <begin position="308"/>
        <end position="619"/>
    </location>
</feature>
<protein>
    <recommendedName>
        <fullName evidence="20">Cyclic nucleotide-binding domain-containing protein</fullName>
    </recommendedName>
</protein>
<organism evidence="18 19">
    <name type="scientific">Aphanomyces astaci</name>
    <name type="common">Crayfish plague agent</name>
    <dbReference type="NCBI Taxonomy" id="112090"/>
    <lineage>
        <taxon>Eukaryota</taxon>
        <taxon>Sar</taxon>
        <taxon>Stramenopiles</taxon>
        <taxon>Oomycota</taxon>
        <taxon>Saprolegniomycetes</taxon>
        <taxon>Saprolegniales</taxon>
        <taxon>Verrucalvaceae</taxon>
        <taxon>Aphanomyces</taxon>
    </lineage>
</organism>
<dbReference type="Pfam" id="PF01504">
    <property type="entry name" value="PIP5K"/>
    <property type="match status" value="1"/>
</dbReference>
<evidence type="ECO:0000256" key="11">
    <source>
        <dbReference type="ARBA" id="ARBA00023065"/>
    </source>
</evidence>
<feature type="region of interest" description="Disordered" evidence="15">
    <location>
        <begin position="622"/>
        <end position="647"/>
    </location>
</feature>
<evidence type="ECO:0000256" key="9">
    <source>
        <dbReference type="ARBA" id="ARBA00022958"/>
    </source>
</evidence>
<evidence type="ECO:0000256" key="6">
    <source>
        <dbReference type="ARBA" id="ARBA00022826"/>
    </source>
</evidence>
<keyword evidence="3" id="KW-0633">Potassium transport</keyword>
<evidence type="ECO:0000313" key="18">
    <source>
        <dbReference type="EMBL" id="RQM24705.1"/>
    </source>
</evidence>
<dbReference type="GO" id="GO:0000285">
    <property type="term" value="F:1-phosphatidylinositol-3-phosphate 5-kinase activity"/>
    <property type="evidence" value="ECO:0007669"/>
    <property type="project" value="InterPro"/>
</dbReference>
<dbReference type="GO" id="GO:0005886">
    <property type="term" value="C:plasma membrane"/>
    <property type="evidence" value="ECO:0007669"/>
    <property type="project" value="TreeGrafter"/>
</dbReference>
<evidence type="ECO:0000256" key="1">
    <source>
        <dbReference type="ARBA" id="ARBA00004141"/>
    </source>
</evidence>
<dbReference type="InterPro" id="IPR005821">
    <property type="entry name" value="Ion_trans_dom"/>
</dbReference>
<dbReference type="VEuPathDB" id="FungiDB:H257_03507"/>
<dbReference type="SUPFAM" id="SSF51206">
    <property type="entry name" value="cAMP-binding domain-like"/>
    <property type="match status" value="1"/>
</dbReference>
<dbReference type="FunFam" id="1.10.287.70:FF:000123">
    <property type="entry name" value="Potassium channel KAT3"/>
    <property type="match status" value="1"/>
</dbReference>
<gene>
    <name evidence="18" type="ORF">B5M09_002178</name>
</gene>
<dbReference type="GO" id="GO:0034702">
    <property type="term" value="C:monoatomic ion channel complex"/>
    <property type="evidence" value="ECO:0007669"/>
    <property type="project" value="UniProtKB-KW"/>
</dbReference>
<feature type="compositionally biased region" description="Basic and acidic residues" evidence="15">
    <location>
        <begin position="347"/>
        <end position="357"/>
    </location>
</feature>
<dbReference type="VEuPathDB" id="FungiDB:H257_03509"/>
<keyword evidence="14" id="KW-0808">Transferase</keyword>
<comment type="subcellular location">
    <subcellularLocation>
        <location evidence="1">Membrane</location>
        <topology evidence="1">Multi-pass membrane protein</topology>
    </subcellularLocation>
</comment>
<evidence type="ECO:0000259" key="17">
    <source>
        <dbReference type="PROSITE" id="PS51455"/>
    </source>
</evidence>
<feature type="compositionally biased region" description="Low complexity" evidence="15">
    <location>
        <begin position="334"/>
        <end position="346"/>
    </location>
</feature>
<evidence type="ECO:0000256" key="3">
    <source>
        <dbReference type="ARBA" id="ARBA00022538"/>
    </source>
</evidence>
<comment type="caution">
    <text evidence="18">The sequence shown here is derived from an EMBL/GenBank/DDBJ whole genome shotgun (WGS) entry which is preliminary data.</text>
</comment>
<feature type="domain" description="Cyclic nucleotide-binding" evidence="16">
    <location>
        <begin position="1175"/>
        <end position="1256"/>
    </location>
</feature>
<feature type="region of interest" description="Disordered" evidence="15">
    <location>
        <begin position="334"/>
        <end position="367"/>
    </location>
</feature>